<evidence type="ECO:0000256" key="3">
    <source>
        <dbReference type="ARBA" id="ARBA00022763"/>
    </source>
</evidence>
<dbReference type="Pfam" id="PF01261">
    <property type="entry name" value="AP_endonuc_2"/>
    <property type="match status" value="1"/>
</dbReference>
<protein>
    <recommendedName>
        <fullName evidence="7">Probable endonuclease 4</fullName>
        <ecNumber evidence="7">3.1.21.2</ecNumber>
    </recommendedName>
    <alternativeName>
        <fullName evidence="7">Endodeoxyribonuclease IV</fullName>
    </alternativeName>
    <alternativeName>
        <fullName evidence="7">Endonuclease IV</fullName>
    </alternativeName>
</protein>
<sequence length="284" mass="30990">MRIGGFVSAAGGLDKAIERADSFGFEVAMFFIGSPQSWNLPTLNEEDADKVIKTQEGSNVKATYAHALYLANMASPDKDQYQKSVKALAKTMQNGELINLNGVIFHLGSHKNTSTSEGLKRVAKGMVEVLNASPGKTNIIMENAVQQGGKVGVSLEEIGEVLNQVPKEYKQRVKVCFDTCHGFAEGYDYKNSVSLQQLVDDLRNYVGLANLECFHVNDSQGELESHKDRHANYGEGFIGKNGFQALFNRPEFAGKDLIMEIPGVDGNGPSDKDLEILKKAIGLN</sequence>
<feature type="binding site" evidence="7">
    <location>
        <position position="142"/>
    </location>
    <ligand>
        <name>Zn(2+)</name>
        <dbReference type="ChEBI" id="CHEBI:29105"/>
        <label>1</label>
    </ligand>
</feature>
<name>A0A955RS02_UNCKA</name>
<dbReference type="NCBIfam" id="TIGR00587">
    <property type="entry name" value="nfo"/>
    <property type="match status" value="1"/>
</dbReference>
<feature type="binding site" evidence="7">
    <location>
        <position position="228"/>
    </location>
    <ligand>
        <name>Zn(2+)</name>
        <dbReference type="ChEBI" id="CHEBI:29105"/>
        <label>3</label>
    </ligand>
</feature>
<feature type="binding site" evidence="7">
    <location>
        <position position="260"/>
    </location>
    <ligand>
        <name>Zn(2+)</name>
        <dbReference type="ChEBI" id="CHEBI:29105"/>
        <label>2</label>
    </ligand>
</feature>
<dbReference type="InterPro" id="IPR001719">
    <property type="entry name" value="AP_endonuc_2"/>
</dbReference>
<dbReference type="GO" id="GO:0008833">
    <property type="term" value="F:deoxyribonuclease IV (phage-T4-induced) activity"/>
    <property type="evidence" value="ECO:0007669"/>
    <property type="project" value="UniProtKB-UniRule"/>
</dbReference>
<dbReference type="GO" id="GO:0003906">
    <property type="term" value="F:DNA-(apurinic or apyrimidinic site) endonuclease activity"/>
    <property type="evidence" value="ECO:0007669"/>
    <property type="project" value="TreeGrafter"/>
</dbReference>
<keyword evidence="3 7" id="KW-0227">DNA damage</keyword>
<dbReference type="SUPFAM" id="SSF51658">
    <property type="entry name" value="Xylose isomerase-like"/>
    <property type="match status" value="1"/>
</dbReference>
<dbReference type="FunFam" id="3.20.20.150:FF:000001">
    <property type="entry name" value="Probable endonuclease 4"/>
    <property type="match status" value="1"/>
</dbReference>
<feature type="binding site" evidence="7">
    <location>
        <position position="106"/>
    </location>
    <ligand>
        <name>Zn(2+)</name>
        <dbReference type="ChEBI" id="CHEBI:29105"/>
        <label>1</label>
    </ligand>
</feature>
<dbReference type="HAMAP" id="MF_00152">
    <property type="entry name" value="Nfo"/>
    <property type="match status" value="1"/>
</dbReference>
<dbReference type="CDD" id="cd00019">
    <property type="entry name" value="AP2Ec"/>
    <property type="match status" value="1"/>
</dbReference>
<evidence type="ECO:0000313" key="10">
    <source>
        <dbReference type="Proteomes" id="UP000751518"/>
    </source>
</evidence>
<dbReference type="GO" id="GO:0008270">
    <property type="term" value="F:zinc ion binding"/>
    <property type="evidence" value="ECO:0007669"/>
    <property type="project" value="UniProtKB-UniRule"/>
</dbReference>
<feature type="binding site" evidence="7">
    <location>
        <position position="66"/>
    </location>
    <ligand>
        <name>Zn(2+)</name>
        <dbReference type="ChEBI" id="CHEBI:29105"/>
        <label>1</label>
    </ligand>
</feature>
<keyword evidence="6 7" id="KW-0234">DNA repair</keyword>
<proteinExistence type="inferred from homology"/>
<dbReference type="GO" id="GO:0008081">
    <property type="term" value="F:phosphoric diester hydrolase activity"/>
    <property type="evidence" value="ECO:0007669"/>
    <property type="project" value="TreeGrafter"/>
</dbReference>
<dbReference type="SMART" id="SM00518">
    <property type="entry name" value="AP2Ec"/>
    <property type="match status" value="1"/>
</dbReference>
<dbReference type="Gene3D" id="3.20.20.150">
    <property type="entry name" value="Divalent-metal-dependent TIM barrel enzymes"/>
    <property type="match status" value="1"/>
</dbReference>
<dbReference type="Proteomes" id="UP000751518">
    <property type="component" value="Unassembled WGS sequence"/>
</dbReference>
<evidence type="ECO:0000256" key="4">
    <source>
        <dbReference type="ARBA" id="ARBA00022801"/>
    </source>
</evidence>
<comment type="function">
    <text evidence="7">Endonuclease IV plays a role in DNA repair. It cleaves phosphodiester bonds at apurinic or apyrimidinic (AP) sites, generating a 3'-hydroxyl group and a 5'-terminal sugar phosphate.</text>
</comment>
<dbReference type="InterPro" id="IPR013022">
    <property type="entry name" value="Xyl_isomerase-like_TIM-brl"/>
</dbReference>
<feature type="binding site" evidence="7">
    <location>
        <position position="181"/>
    </location>
    <ligand>
        <name>Zn(2+)</name>
        <dbReference type="ChEBI" id="CHEBI:29105"/>
        <label>3</label>
    </ligand>
</feature>
<evidence type="ECO:0000256" key="1">
    <source>
        <dbReference type="ARBA" id="ARBA00005340"/>
    </source>
</evidence>
<evidence type="ECO:0000256" key="7">
    <source>
        <dbReference type="HAMAP-Rule" id="MF_00152"/>
    </source>
</evidence>
<dbReference type="AlphaFoldDB" id="A0A955RS02"/>
<gene>
    <name evidence="7" type="primary">nfo</name>
    <name evidence="9" type="ORF">KC614_02655</name>
</gene>
<keyword evidence="7" id="KW-0540">Nuclease</keyword>
<dbReference type="PANTHER" id="PTHR21445:SF0">
    <property type="entry name" value="APURINIC-APYRIMIDINIC ENDONUCLEASE"/>
    <property type="match status" value="1"/>
</dbReference>
<keyword evidence="7" id="KW-0255">Endonuclease</keyword>
<comment type="cofactor">
    <cofactor evidence="7">
        <name>Zn(2+)</name>
        <dbReference type="ChEBI" id="CHEBI:29105"/>
    </cofactor>
    <text evidence="7">Binds 3 Zn(2+) ions.</text>
</comment>
<dbReference type="GO" id="GO:0006284">
    <property type="term" value="P:base-excision repair"/>
    <property type="evidence" value="ECO:0007669"/>
    <property type="project" value="TreeGrafter"/>
</dbReference>
<feature type="binding site" evidence="7">
    <location>
        <position position="215"/>
    </location>
    <ligand>
        <name>Zn(2+)</name>
        <dbReference type="ChEBI" id="CHEBI:29105"/>
        <label>2</label>
    </ligand>
</feature>
<dbReference type="PROSITE" id="PS51432">
    <property type="entry name" value="AP_NUCLEASE_F2_4"/>
    <property type="match status" value="1"/>
</dbReference>
<accession>A0A955RS02</accession>
<keyword evidence="2 7" id="KW-0479">Metal-binding</keyword>
<evidence type="ECO:0000313" key="9">
    <source>
        <dbReference type="EMBL" id="MCA9392080.1"/>
    </source>
</evidence>
<evidence type="ECO:0000256" key="5">
    <source>
        <dbReference type="ARBA" id="ARBA00022833"/>
    </source>
</evidence>
<dbReference type="GO" id="GO:0003677">
    <property type="term" value="F:DNA binding"/>
    <property type="evidence" value="ECO:0007669"/>
    <property type="project" value="InterPro"/>
</dbReference>
<reference evidence="9" key="1">
    <citation type="submission" date="2020-04" db="EMBL/GenBank/DDBJ databases">
        <authorList>
            <person name="Zhang T."/>
        </authorList>
    </citation>
    <scope>NUCLEOTIDE SEQUENCE</scope>
    <source>
        <strain evidence="9">HKST-UBA03</strain>
    </source>
</reference>
<keyword evidence="5 7" id="KW-0862">Zinc</keyword>
<feature type="binding site" evidence="7">
    <location>
        <position position="230"/>
    </location>
    <ligand>
        <name>Zn(2+)</name>
        <dbReference type="ChEBI" id="CHEBI:29105"/>
        <label>3</label>
    </ligand>
</feature>
<reference evidence="9" key="2">
    <citation type="journal article" date="2021" name="Microbiome">
        <title>Successional dynamics and alternative stable states in a saline activated sludge microbial community over 9 years.</title>
        <authorList>
            <person name="Wang Y."/>
            <person name="Ye J."/>
            <person name="Ju F."/>
            <person name="Liu L."/>
            <person name="Boyd J.A."/>
            <person name="Deng Y."/>
            <person name="Parks D.H."/>
            <person name="Jiang X."/>
            <person name="Yin X."/>
            <person name="Woodcroft B.J."/>
            <person name="Tyson G.W."/>
            <person name="Hugenholtz P."/>
            <person name="Polz M.F."/>
            <person name="Zhang T."/>
        </authorList>
    </citation>
    <scope>NUCLEOTIDE SEQUENCE</scope>
    <source>
        <strain evidence="9">HKST-UBA03</strain>
    </source>
</reference>
<feature type="binding site" evidence="7">
    <location>
        <position position="178"/>
    </location>
    <ligand>
        <name>Zn(2+)</name>
        <dbReference type="ChEBI" id="CHEBI:29105"/>
        <label>2</label>
    </ligand>
</feature>
<comment type="caution">
    <text evidence="9">The sequence shown here is derived from an EMBL/GenBank/DDBJ whole genome shotgun (WGS) entry which is preliminary data.</text>
</comment>
<comment type="catalytic activity">
    <reaction evidence="7">
        <text>Endonucleolytic cleavage to 5'-phosphooligonucleotide end-products.</text>
        <dbReference type="EC" id="3.1.21.2"/>
    </reaction>
</comment>
<dbReference type="PANTHER" id="PTHR21445">
    <property type="entry name" value="ENDONUCLEASE IV ENDODEOXYRIBONUCLEASE IV"/>
    <property type="match status" value="1"/>
</dbReference>
<comment type="similarity">
    <text evidence="1 7">Belongs to the AP endonuclease 2 family.</text>
</comment>
<organism evidence="9 10">
    <name type="scientific">candidate division WWE3 bacterium</name>
    <dbReference type="NCBI Taxonomy" id="2053526"/>
    <lineage>
        <taxon>Bacteria</taxon>
        <taxon>Katanobacteria</taxon>
    </lineage>
</organism>
<feature type="binding site" evidence="7">
    <location>
        <position position="142"/>
    </location>
    <ligand>
        <name>Zn(2+)</name>
        <dbReference type="ChEBI" id="CHEBI:29105"/>
        <label>2</label>
    </ligand>
</feature>
<feature type="domain" description="Xylose isomerase-like TIM barrel" evidence="8">
    <location>
        <begin position="18"/>
        <end position="279"/>
    </location>
</feature>
<dbReference type="EC" id="3.1.21.2" evidence="7"/>
<evidence type="ECO:0000259" key="8">
    <source>
        <dbReference type="Pfam" id="PF01261"/>
    </source>
</evidence>
<dbReference type="InterPro" id="IPR036237">
    <property type="entry name" value="Xyl_isomerase-like_sf"/>
</dbReference>
<dbReference type="EMBL" id="JAGQKZ010000018">
    <property type="protein sequence ID" value="MCA9392080.1"/>
    <property type="molecule type" value="Genomic_DNA"/>
</dbReference>
<evidence type="ECO:0000256" key="2">
    <source>
        <dbReference type="ARBA" id="ARBA00022723"/>
    </source>
</evidence>
<evidence type="ECO:0000256" key="6">
    <source>
        <dbReference type="ARBA" id="ARBA00023204"/>
    </source>
</evidence>
<keyword evidence="4 7" id="KW-0378">Hydrolase</keyword>